<reference evidence="1 2" key="1">
    <citation type="journal article" date="2022" name="Hortic Res">
        <title>A haplotype resolved chromosomal level avocado genome allows analysis of novel avocado genes.</title>
        <authorList>
            <person name="Nath O."/>
            <person name="Fletcher S.J."/>
            <person name="Hayward A."/>
            <person name="Shaw L.M."/>
            <person name="Masouleh A.K."/>
            <person name="Furtado A."/>
            <person name="Henry R.J."/>
            <person name="Mitter N."/>
        </authorList>
    </citation>
    <scope>NUCLEOTIDE SEQUENCE [LARGE SCALE GENOMIC DNA]</scope>
    <source>
        <strain evidence="2">cv. Hass</strain>
    </source>
</reference>
<accession>A0ACC2KMS9</accession>
<sequence length="164" mass="17961">MVQTLKSIHGGGGSVRVGTTGTIGTLMMRELDSLKHMRHSSTSSRKIPPTLPVSVPCHAIPRKSMPRRSLVDETSRSSSSIYRNPRNTQKMKSDLQKSDHHIPMLSSSDVPMEGKPNGEKLDKKGPSIVEVVDLKCGSLDRPWSSPITTRLKKLGFSKLSESVS</sequence>
<evidence type="ECO:0000313" key="1">
    <source>
        <dbReference type="EMBL" id="KAJ8622082.1"/>
    </source>
</evidence>
<evidence type="ECO:0000313" key="2">
    <source>
        <dbReference type="Proteomes" id="UP001234297"/>
    </source>
</evidence>
<keyword evidence="2" id="KW-1185">Reference proteome</keyword>
<name>A0ACC2KMS9_PERAE</name>
<proteinExistence type="predicted"/>
<comment type="caution">
    <text evidence="1">The sequence shown here is derived from an EMBL/GenBank/DDBJ whole genome shotgun (WGS) entry which is preliminary data.</text>
</comment>
<dbReference type="EMBL" id="CM056818">
    <property type="protein sequence ID" value="KAJ8622082.1"/>
    <property type="molecule type" value="Genomic_DNA"/>
</dbReference>
<organism evidence="1 2">
    <name type="scientific">Persea americana</name>
    <name type="common">Avocado</name>
    <dbReference type="NCBI Taxonomy" id="3435"/>
    <lineage>
        <taxon>Eukaryota</taxon>
        <taxon>Viridiplantae</taxon>
        <taxon>Streptophyta</taxon>
        <taxon>Embryophyta</taxon>
        <taxon>Tracheophyta</taxon>
        <taxon>Spermatophyta</taxon>
        <taxon>Magnoliopsida</taxon>
        <taxon>Magnoliidae</taxon>
        <taxon>Laurales</taxon>
        <taxon>Lauraceae</taxon>
        <taxon>Persea</taxon>
    </lineage>
</organism>
<gene>
    <name evidence="1" type="ORF">MRB53_030611</name>
</gene>
<protein>
    <submittedName>
        <fullName evidence="1">Uncharacterized protein</fullName>
    </submittedName>
</protein>
<dbReference type="Proteomes" id="UP001234297">
    <property type="component" value="Chromosome 10"/>
</dbReference>